<proteinExistence type="predicted"/>
<dbReference type="KEGG" id="pgr:PGTG_04040"/>
<evidence type="ECO:0000313" key="1">
    <source>
        <dbReference type="EMBL" id="EFP78084.2"/>
    </source>
</evidence>
<dbReference type="Proteomes" id="UP000008783">
    <property type="component" value="Unassembled WGS sequence"/>
</dbReference>
<dbReference type="EMBL" id="DS178269">
    <property type="protein sequence ID" value="EFP78084.2"/>
    <property type="molecule type" value="Genomic_DNA"/>
</dbReference>
<name>E3K1A9_PUCGT</name>
<dbReference type="VEuPathDB" id="FungiDB:PGTG_04040"/>
<dbReference type="AlphaFoldDB" id="E3K1A9"/>
<evidence type="ECO:0000313" key="2">
    <source>
        <dbReference type="Proteomes" id="UP000008783"/>
    </source>
</evidence>
<protein>
    <submittedName>
        <fullName evidence="1">Uncharacterized protein</fullName>
    </submittedName>
</protein>
<sequence>MAPGRAAPAPAKGAPLWRTWSAPVGAHFFKSGADNPTHSALLHHSSQIRSTSPEEPARKCLRRFALKCETIKWESIPV</sequence>
<keyword evidence="2" id="KW-1185">Reference proteome</keyword>
<accession>E3K1A9</accession>
<reference evidence="2" key="2">
    <citation type="journal article" date="2011" name="Proc. Natl. Acad. Sci. U.S.A.">
        <title>Obligate biotrophy features unraveled by the genomic analysis of rust fungi.</title>
        <authorList>
            <person name="Duplessis S."/>
            <person name="Cuomo C.A."/>
            <person name="Lin Y.-C."/>
            <person name="Aerts A."/>
            <person name="Tisserant E."/>
            <person name="Veneault-Fourrey C."/>
            <person name="Joly D.L."/>
            <person name="Hacquard S."/>
            <person name="Amselem J."/>
            <person name="Cantarel B.L."/>
            <person name="Chiu R."/>
            <person name="Coutinho P.M."/>
            <person name="Feau N."/>
            <person name="Field M."/>
            <person name="Frey P."/>
            <person name="Gelhaye E."/>
            <person name="Goldberg J."/>
            <person name="Grabherr M.G."/>
            <person name="Kodira C.D."/>
            <person name="Kohler A."/>
            <person name="Kuees U."/>
            <person name="Lindquist E.A."/>
            <person name="Lucas S.M."/>
            <person name="Mago R."/>
            <person name="Mauceli E."/>
            <person name="Morin E."/>
            <person name="Murat C."/>
            <person name="Pangilinan J.L."/>
            <person name="Park R."/>
            <person name="Pearson M."/>
            <person name="Quesneville H."/>
            <person name="Rouhier N."/>
            <person name="Sakthikumar S."/>
            <person name="Salamov A.A."/>
            <person name="Schmutz J."/>
            <person name="Selles B."/>
            <person name="Shapiro H."/>
            <person name="Tanguay P."/>
            <person name="Tuskan G.A."/>
            <person name="Henrissat B."/>
            <person name="Van de Peer Y."/>
            <person name="Rouze P."/>
            <person name="Ellis J.G."/>
            <person name="Dodds P.N."/>
            <person name="Schein J.E."/>
            <person name="Zhong S."/>
            <person name="Hamelin R.C."/>
            <person name="Grigoriev I.V."/>
            <person name="Szabo L.J."/>
            <person name="Martin F."/>
        </authorList>
    </citation>
    <scope>NUCLEOTIDE SEQUENCE [LARGE SCALE GENOMIC DNA]</scope>
    <source>
        <strain evidence="2">CRL 75-36-700-3 / race SCCL</strain>
    </source>
</reference>
<organism evidence="1 2">
    <name type="scientific">Puccinia graminis f. sp. tritici (strain CRL 75-36-700-3 / race SCCL)</name>
    <name type="common">Black stem rust fungus</name>
    <dbReference type="NCBI Taxonomy" id="418459"/>
    <lineage>
        <taxon>Eukaryota</taxon>
        <taxon>Fungi</taxon>
        <taxon>Dikarya</taxon>
        <taxon>Basidiomycota</taxon>
        <taxon>Pucciniomycotina</taxon>
        <taxon>Pucciniomycetes</taxon>
        <taxon>Pucciniales</taxon>
        <taxon>Pucciniaceae</taxon>
        <taxon>Puccinia</taxon>
    </lineage>
</organism>
<gene>
    <name evidence="1" type="ORF">PGTG_04040</name>
</gene>
<reference key="1">
    <citation type="submission" date="2007-01" db="EMBL/GenBank/DDBJ databases">
        <title>The Genome Sequence of Puccinia graminis f. sp. tritici Strain CRL 75-36-700-3.</title>
        <authorList>
            <consortium name="The Broad Institute Genome Sequencing Platform"/>
            <person name="Birren B."/>
            <person name="Lander E."/>
            <person name="Galagan J."/>
            <person name="Nusbaum C."/>
            <person name="Devon K."/>
            <person name="Cuomo C."/>
            <person name="Jaffe D."/>
            <person name="Butler J."/>
            <person name="Alvarez P."/>
            <person name="Gnerre S."/>
            <person name="Grabherr M."/>
            <person name="Mauceli E."/>
            <person name="Brockman W."/>
            <person name="Young S."/>
            <person name="LaButti K."/>
            <person name="Sykes S."/>
            <person name="DeCaprio D."/>
            <person name="Crawford M."/>
            <person name="Koehrsen M."/>
            <person name="Engels R."/>
            <person name="Montgomery P."/>
            <person name="Pearson M."/>
            <person name="Howarth C."/>
            <person name="Larson L."/>
            <person name="White J."/>
            <person name="Zeng Q."/>
            <person name="Kodira C."/>
            <person name="Yandava C."/>
            <person name="Alvarado L."/>
            <person name="O'Leary S."/>
            <person name="Szabo L."/>
            <person name="Dean R."/>
            <person name="Schein J."/>
        </authorList>
    </citation>
    <scope>NUCLEOTIDE SEQUENCE</scope>
    <source>
        <strain>CRL 75-36-700-3</strain>
    </source>
</reference>
<dbReference type="GeneID" id="10541554"/>
<dbReference type="InParanoid" id="E3K1A9"/>
<dbReference type="RefSeq" id="XP_003322503.2">
    <property type="nucleotide sequence ID" value="XM_003322455.2"/>
</dbReference>
<dbReference type="HOGENOM" id="CLU_2623173_0_0_1"/>